<dbReference type="InterPro" id="IPR007295">
    <property type="entry name" value="DUF402"/>
</dbReference>
<proteinExistence type="predicted"/>
<evidence type="ECO:0000313" key="4">
    <source>
        <dbReference type="Proteomes" id="UP000282674"/>
    </source>
</evidence>
<feature type="domain" description="DUF402" evidence="2">
    <location>
        <begin position="70"/>
        <end position="188"/>
    </location>
</feature>
<keyword evidence="1" id="KW-0378">Hydrolase</keyword>
<dbReference type="PANTHER" id="PTHR39159">
    <property type="match status" value="1"/>
</dbReference>
<gene>
    <name evidence="3" type="ORF">EBO15_22750</name>
</gene>
<dbReference type="Pfam" id="PF04167">
    <property type="entry name" value="DUF402"/>
    <property type="match status" value="1"/>
</dbReference>
<dbReference type="InterPro" id="IPR035930">
    <property type="entry name" value="FomD-like_sf"/>
</dbReference>
<dbReference type="EMBL" id="RFFG01000041">
    <property type="protein sequence ID" value="RMI41627.1"/>
    <property type="molecule type" value="Genomic_DNA"/>
</dbReference>
<evidence type="ECO:0000259" key="2">
    <source>
        <dbReference type="Pfam" id="PF04167"/>
    </source>
</evidence>
<dbReference type="GO" id="GO:0016787">
    <property type="term" value="F:hydrolase activity"/>
    <property type="evidence" value="ECO:0007669"/>
    <property type="project" value="UniProtKB-KW"/>
</dbReference>
<dbReference type="SUPFAM" id="SSF159234">
    <property type="entry name" value="FomD-like"/>
    <property type="match status" value="1"/>
</dbReference>
<dbReference type="PANTHER" id="PTHR39159:SF1">
    <property type="entry name" value="UPF0374 PROTEIN YGAC"/>
    <property type="match status" value="1"/>
</dbReference>
<organism evidence="3 4">
    <name type="scientific">Actinomadura harenae</name>
    <dbReference type="NCBI Taxonomy" id="2483351"/>
    <lineage>
        <taxon>Bacteria</taxon>
        <taxon>Bacillati</taxon>
        <taxon>Actinomycetota</taxon>
        <taxon>Actinomycetes</taxon>
        <taxon>Streptosporangiales</taxon>
        <taxon>Thermomonosporaceae</taxon>
        <taxon>Actinomadura</taxon>
    </lineage>
</organism>
<dbReference type="AlphaFoldDB" id="A0A3M2LW67"/>
<dbReference type="InterPro" id="IPR050212">
    <property type="entry name" value="Ntdp-like"/>
</dbReference>
<reference evidence="3 4" key="1">
    <citation type="submission" date="2018-10" db="EMBL/GenBank/DDBJ databases">
        <title>Isolation from soil.</title>
        <authorList>
            <person name="Hu J."/>
        </authorList>
    </citation>
    <scope>NUCLEOTIDE SEQUENCE [LARGE SCALE GENOMIC DNA]</scope>
    <source>
        <strain evidence="3 4">NEAU-Ht49</strain>
    </source>
</reference>
<evidence type="ECO:0000256" key="1">
    <source>
        <dbReference type="ARBA" id="ARBA00022801"/>
    </source>
</evidence>
<keyword evidence="4" id="KW-1185">Reference proteome</keyword>
<dbReference type="Proteomes" id="UP000282674">
    <property type="component" value="Unassembled WGS sequence"/>
</dbReference>
<evidence type="ECO:0000313" key="3">
    <source>
        <dbReference type="EMBL" id="RMI41627.1"/>
    </source>
</evidence>
<protein>
    <submittedName>
        <fullName evidence="3">DUF402 domain-containing protein</fullName>
    </submittedName>
</protein>
<dbReference type="OrthoDB" id="3815685at2"/>
<accession>A0A3M2LW67</accession>
<comment type="caution">
    <text evidence="3">The sequence shown here is derived from an EMBL/GenBank/DDBJ whole genome shotgun (WGS) entry which is preliminary data.</text>
</comment>
<dbReference type="RefSeq" id="WP_122196459.1">
    <property type="nucleotide sequence ID" value="NZ_JBHSKC010000038.1"/>
</dbReference>
<name>A0A3M2LW67_9ACTN</name>
<dbReference type="Gene3D" id="2.40.380.10">
    <property type="entry name" value="FomD-like"/>
    <property type="match status" value="1"/>
</dbReference>
<sequence length="225" mass="25743">MRRYQPGDTVVRRDVFRGRVWSAHALRVIEDTEHALVTGSCPGADVVAATTWIDWLLTGDTARRDQAVPHLAAGEWELAPWTWRDTVLLMWNPLGEWFSVNAFFDPSDDHRLINWYVNFERPAHRAPTGFDTFDLLLDLVIAPDLSTWRWKDEDEYAHGRRVGVIDDDAHRAVDKARDRAVAMIEQREGPFAPDSPWRHWHWNPAWPAPALPPMWSTAAGCDSGA</sequence>